<evidence type="ECO:0000256" key="4">
    <source>
        <dbReference type="ARBA" id="ARBA00022679"/>
    </source>
</evidence>
<dbReference type="CDD" id="cd00761">
    <property type="entry name" value="Glyco_tranf_GTA_type"/>
    <property type="match status" value="1"/>
</dbReference>
<dbReference type="SUPFAM" id="SSF53448">
    <property type="entry name" value="Nucleotide-diphospho-sugar transferases"/>
    <property type="match status" value="1"/>
</dbReference>
<proteinExistence type="inferred from homology"/>
<evidence type="ECO:0000256" key="1">
    <source>
        <dbReference type="ARBA" id="ARBA00004202"/>
    </source>
</evidence>
<evidence type="ECO:0000256" key="2">
    <source>
        <dbReference type="ARBA" id="ARBA00010488"/>
    </source>
</evidence>
<dbReference type="Proteomes" id="UP000669179">
    <property type="component" value="Unassembled WGS sequence"/>
</dbReference>
<comment type="subcellular location">
    <subcellularLocation>
        <location evidence="1">Cell membrane</location>
        <topology evidence="1">Peripheral membrane protein</topology>
    </subcellularLocation>
</comment>
<dbReference type="Gene3D" id="3.40.50.12580">
    <property type="match status" value="1"/>
</dbReference>
<dbReference type="Pfam" id="PF00535">
    <property type="entry name" value="Glycos_transf_2"/>
    <property type="match status" value="1"/>
</dbReference>
<reference evidence="8" key="1">
    <citation type="submission" date="2021-03" db="EMBL/GenBank/DDBJ databases">
        <authorList>
            <person name="Kanchanasin P."/>
            <person name="Saeng-In P."/>
            <person name="Phongsopitanun W."/>
            <person name="Yuki M."/>
            <person name="Kudo T."/>
            <person name="Ohkuma M."/>
            <person name="Tanasupawat S."/>
        </authorList>
    </citation>
    <scope>NUCLEOTIDE SEQUENCE</scope>
    <source>
        <strain evidence="8">GKU 128</strain>
    </source>
</reference>
<evidence type="ECO:0000313" key="9">
    <source>
        <dbReference type="Proteomes" id="UP000669179"/>
    </source>
</evidence>
<dbReference type="GO" id="GO:0019350">
    <property type="term" value="P:teichoic acid biosynthetic process"/>
    <property type="evidence" value="ECO:0007669"/>
    <property type="project" value="UniProtKB-KW"/>
</dbReference>
<dbReference type="SUPFAM" id="SSF53756">
    <property type="entry name" value="UDP-Glycosyltransferase/glycogen phosphorylase"/>
    <property type="match status" value="1"/>
</dbReference>
<comment type="caution">
    <text evidence="8">The sequence shown here is derived from an EMBL/GenBank/DDBJ whole genome shotgun (WGS) entry which is preliminary data.</text>
</comment>
<keyword evidence="6" id="KW-0472">Membrane</keyword>
<evidence type="ECO:0000256" key="5">
    <source>
        <dbReference type="ARBA" id="ARBA00022944"/>
    </source>
</evidence>
<protein>
    <submittedName>
        <fullName evidence="8">Bifunctional glycosyltransferase family 2 protein/CDP-glycerol:glycerophosphate glycerophosphotransferase</fullName>
    </submittedName>
</protein>
<organism evidence="8 9">
    <name type="scientific">Actinomadura barringtoniae</name>
    <dbReference type="NCBI Taxonomy" id="1427535"/>
    <lineage>
        <taxon>Bacteria</taxon>
        <taxon>Bacillati</taxon>
        <taxon>Actinomycetota</taxon>
        <taxon>Actinomycetes</taxon>
        <taxon>Streptosporangiales</taxon>
        <taxon>Thermomonosporaceae</taxon>
        <taxon>Actinomadura</taxon>
    </lineage>
</organism>
<dbReference type="Pfam" id="PF04464">
    <property type="entry name" value="Glyphos_transf"/>
    <property type="match status" value="1"/>
</dbReference>
<sequence length="719" mass="83373">MLSIIVPVHKVQGFLPQCLESLLDPSLTDVEIVAVDDASPDNCGAVLDEFAERDPSIHVLHLASNVGLGEARNIGLGMATGEYVWFFDSDDYATDGAIRAIRGRLKDTWPDVLVVDHVREHWDGRRTGTAQHRFEGAPDVFTCAERPSVLGTMMTTWSKVIRREYLLDLGLYFSRGYYEDINLTFPVLMMAERISLLHRVCYVYRQRRSGAITKSSSRRHFAAVPQYERVFSFMAEHGGTDPFRSVMFDRLIGHALVILEQDRILPRDRADFFGQLSSLYRRHRPVDHQPPGGRLMKIKYRLIANNDRRRYELVLRLAAARRWARRRFASAKRLARRGLRYGRRRALRLYYRTQFLRPIDEHLAVYGAYWFRGVACNPKAIYDKAREIAPDIHGVWVITRDNVKAVPDGIDYVIQGTLAYQRLMARAKFFVNNVNFPNNLIKRPGQVHLMTQHGTPLKKMGLDQLDFPVGAQEMDFHKLITRSDRWDYLISSNPLSTQAWERGYPCHYEMLEIGYPRNDRLVHTTPAERHTLREQLGIPQDKTAILYAPTHREYRDSYRPMFDIGRFTRELGDHYVLLVRAHYFYTPEKQDWDPQHVIDVSDHPSIEDLSIASDALLTDYSSVMFDYALLDDRPIVILANDWDTYRLTRGVNLDITAHPPGILTRTEDELLDAFRHRTPWADTTAKARDAFRTRHCPWDDGHAAERAVRRVFLNQPRKP</sequence>
<dbReference type="GO" id="GO:0047355">
    <property type="term" value="F:CDP-glycerol glycerophosphotransferase activity"/>
    <property type="evidence" value="ECO:0007669"/>
    <property type="project" value="InterPro"/>
</dbReference>
<dbReference type="PANTHER" id="PTHR37316">
    <property type="entry name" value="TEICHOIC ACID GLYCEROL-PHOSPHATE PRIMASE"/>
    <property type="match status" value="1"/>
</dbReference>
<dbReference type="InterPro" id="IPR043149">
    <property type="entry name" value="TagF_N"/>
</dbReference>
<dbReference type="InterPro" id="IPR007554">
    <property type="entry name" value="Glycerophosphate_synth"/>
</dbReference>
<dbReference type="Gene3D" id="3.40.50.11820">
    <property type="match status" value="1"/>
</dbReference>
<keyword evidence="3" id="KW-1003">Cell membrane</keyword>
<evidence type="ECO:0000256" key="6">
    <source>
        <dbReference type="ARBA" id="ARBA00023136"/>
    </source>
</evidence>
<keyword evidence="9" id="KW-1185">Reference proteome</keyword>
<dbReference type="EMBL" id="JAGEOJ010000019">
    <property type="protein sequence ID" value="MBO2453215.1"/>
    <property type="molecule type" value="Genomic_DNA"/>
</dbReference>
<feature type="domain" description="Glycosyltransferase 2-like" evidence="7">
    <location>
        <begin position="3"/>
        <end position="166"/>
    </location>
</feature>
<evidence type="ECO:0000313" key="8">
    <source>
        <dbReference type="EMBL" id="MBO2453215.1"/>
    </source>
</evidence>
<dbReference type="InterPro" id="IPR001173">
    <property type="entry name" value="Glyco_trans_2-like"/>
</dbReference>
<dbReference type="GO" id="GO:0005886">
    <property type="term" value="C:plasma membrane"/>
    <property type="evidence" value="ECO:0007669"/>
    <property type="project" value="UniProtKB-SubCell"/>
</dbReference>
<name>A0A939PIU5_9ACTN</name>
<keyword evidence="5" id="KW-0777">Teichoic acid biosynthesis</keyword>
<comment type="similarity">
    <text evidence="2">Belongs to the CDP-glycerol glycerophosphotransferase family.</text>
</comment>
<dbReference type="Gene3D" id="3.90.550.10">
    <property type="entry name" value="Spore Coat Polysaccharide Biosynthesis Protein SpsA, Chain A"/>
    <property type="match status" value="1"/>
</dbReference>
<gene>
    <name evidence="8" type="ORF">J4573_39400</name>
</gene>
<evidence type="ECO:0000256" key="3">
    <source>
        <dbReference type="ARBA" id="ARBA00022475"/>
    </source>
</evidence>
<dbReference type="InterPro" id="IPR029044">
    <property type="entry name" value="Nucleotide-diphossugar_trans"/>
</dbReference>
<evidence type="ECO:0000259" key="7">
    <source>
        <dbReference type="Pfam" id="PF00535"/>
    </source>
</evidence>
<dbReference type="InterPro" id="IPR051612">
    <property type="entry name" value="Teichoic_Acid_Biosynth"/>
</dbReference>
<dbReference type="InterPro" id="IPR043148">
    <property type="entry name" value="TagF_C"/>
</dbReference>
<dbReference type="AlphaFoldDB" id="A0A939PIU5"/>
<accession>A0A939PIU5</accession>
<keyword evidence="4" id="KW-0808">Transferase</keyword>
<dbReference type="PANTHER" id="PTHR37316:SF3">
    <property type="entry name" value="TEICHOIC ACID GLYCEROL-PHOSPHATE TRANSFERASE"/>
    <property type="match status" value="1"/>
</dbReference>